<protein>
    <submittedName>
        <fullName evidence="1">Uncharacterized protein</fullName>
    </submittedName>
</protein>
<dbReference type="Proteomes" id="UP000242254">
    <property type="component" value="Unassembled WGS sequence"/>
</dbReference>
<dbReference type="GeneID" id="35441768"/>
<reference evidence="1 2" key="1">
    <citation type="journal article" date="2016" name="Proc. Natl. Acad. Sci. U.S.A.">
        <title>Lipid metabolic changes in an early divergent fungus govern the establishment of a mutualistic symbiosis with endobacteria.</title>
        <authorList>
            <person name="Lastovetsky O.A."/>
            <person name="Gaspar M.L."/>
            <person name="Mondo S.J."/>
            <person name="LaButti K.M."/>
            <person name="Sandor L."/>
            <person name="Grigoriev I.V."/>
            <person name="Henry S.A."/>
            <person name="Pawlowska T.E."/>
        </authorList>
    </citation>
    <scope>NUCLEOTIDE SEQUENCE [LARGE SCALE GENOMIC DNA]</scope>
    <source>
        <strain evidence="1 2">ATCC 52813</strain>
    </source>
</reference>
<name>A0A2G4SX00_RHIZD</name>
<accession>A0A2G4SX00</accession>
<dbReference type="AlphaFoldDB" id="A0A2G4SX00"/>
<keyword evidence="2" id="KW-1185">Reference proteome</keyword>
<evidence type="ECO:0000313" key="2">
    <source>
        <dbReference type="Proteomes" id="UP000242254"/>
    </source>
</evidence>
<evidence type="ECO:0000313" key="1">
    <source>
        <dbReference type="EMBL" id="PHZ13299.1"/>
    </source>
</evidence>
<proteinExistence type="predicted"/>
<gene>
    <name evidence="1" type="ORF">RHIMIDRAFT_250958</name>
</gene>
<dbReference type="RefSeq" id="XP_023467007.1">
    <property type="nucleotide sequence ID" value="XM_023610778.1"/>
</dbReference>
<organism evidence="1 2">
    <name type="scientific">Rhizopus microsporus ATCC 52813</name>
    <dbReference type="NCBI Taxonomy" id="1340429"/>
    <lineage>
        <taxon>Eukaryota</taxon>
        <taxon>Fungi</taxon>
        <taxon>Fungi incertae sedis</taxon>
        <taxon>Mucoromycota</taxon>
        <taxon>Mucoromycotina</taxon>
        <taxon>Mucoromycetes</taxon>
        <taxon>Mucorales</taxon>
        <taxon>Mucorineae</taxon>
        <taxon>Rhizopodaceae</taxon>
        <taxon>Rhizopus</taxon>
    </lineage>
</organism>
<dbReference type="EMBL" id="KZ303848">
    <property type="protein sequence ID" value="PHZ13299.1"/>
    <property type="molecule type" value="Genomic_DNA"/>
</dbReference>
<sequence length="106" mass="11990">MSSTETTLQHFCKLLQKIPTLPVSELWSPRWYLGLLLRCVVQPITPAEQDAMPKNVPLRCIVSDLCKWDKTFGCLTPLPNNRSSSTALRAIRKGLFPSRRTVHATL</sequence>